<name>A0A7W9FXG5_9ACTN</name>
<feature type="compositionally biased region" description="Pro residues" evidence="1">
    <location>
        <begin position="59"/>
        <end position="71"/>
    </location>
</feature>
<feature type="compositionally biased region" description="Pro residues" evidence="1">
    <location>
        <begin position="127"/>
        <end position="142"/>
    </location>
</feature>
<gene>
    <name evidence="2" type="ORF">HD596_000074</name>
</gene>
<dbReference type="AlphaFoldDB" id="A0A7W9FXG5"/>
<accession>A0A7W9FXG5</accession>
<evidence type="ECO:0000313" key="2">
    <source>
        <dbReference type="EMBL" id="MBB5773318.1"/>
    </source>
</evidence>
<evidence type="ECO:0000256" key="1">
    <source>
        <dbReference type="SAM" id="MobiDB-lite"/>
    </source>
</evidence>
<comment type="caution">
    <text evidence="2">The sequence shown here is derived from an EMBL/GenBank/DDBJ whole genome shotgun (WGS) entry which is preliminary data.</text>
</comment>
<sequence>MPLGFGAFNHVRHRTRPGPVSWRQVCFSWLGVSHERDGQGPRDDHRGIDQLPSVIIPSSRPPPSPRPPSAPPRRCTPTIRPASPLHAHHPPLGPPSLHAHHPPLSPPSLHARHPPLSLSRRCTPTTQPAPPLHAHHPPPSAPNAPSTRPVPARPPLIAQRAHCGSISILVNPSTGCPHTGRSDHPCSPRALTSGRPDGLASVQTACRPTTTGRPHEGAPQPGSGIRTEIWVPSPGAASKLTVPPTDAIRSMIDREIPSPSGRSPMSNPAQLIQHAQPHHARPDLRPHHGMLNVGVLDHVRQGLA</sequence>
<dbReference type="EMBL" id="JACHMB010000001">
    <property type="protein sequence ID" value="MBB5773318.1"/>
    <property type="molecule type" value="Genomic_DNA"/>
</dbReference>
<feature type="compositionally biased region" description="Low complexity" evidence="1">
    <location>
        <begin position="114"/>
        <end position="126"/>
    </location>
</feature>
<feature type="compositionally biased region" description="Basic and acidic residues" evidence="1">
    <location>
        <begin position="35"/>
        <end position="48"/>
    </location>
</feature>
<reference evidence="2 3" key="1">
    <citation type="submission" date="2020-08" db="EMBL/GenBank/DDBJ databases">
        <title>Sequencing the genomes of 1000 actinobacteria strains.</title>
        <authorList>
            <person name="Klenk H.-P."/>
        </authorList>
    </citation>
    <scope>NUCLEOTIDE SEQUENCE [LARGE SCALE GENOMIC DNA]</scope>
    <source>
        <strain evidence="2 3">DSM 45507</strain>
    </source>
</reference>
<feature type="region of interest" description="Disordered" evidence="1">
    <location>
        <begin position="174"/>
        <end position="200"/>
    </location>
</feature>
<organism evidence="2 3">
    <name type="scientific">Nonomuraea jabiensis</name>
    <dbReference type="NCBI Taxonomy" id="882448"/>
    <lineage>
        <taxon>Bacteria</taxon>
        <taxon>Bacillati</taxon>
        <taxon>Actinomycetota</taxon>
        <taxon>Actinomycetes</taxon>
        <taxon>Streptosporangiales</taxon>
        <taxon>Streptosporangiaceae</taxon>
        <taxon>Nonomuraea</taxon>
    </lineage>
</organism>
<proteinExistence type="predicted"/>
<evidence type="ECO:0000313" key="3">
    <source>
        <dbReference type="Proteomes" id="UP000579153"/>
    </source>
</evidence>
<dbReference type="Proteomes" id="UP000579153">
    <property type="component" value="Unassembled WGS sequence"/>
</dbReference>
<keyword evidence="3" id="KW-1185">Reference proteome</keyword>
<protein>
    <submittedName>
        <fullName evidence="2">Uncharacterized protein</fullName>
    </submittedName>
</protein>
<feature type="region of interest" description="Disordered" evidence="1">
    <location>
        <begin position="35"/>
        <end position="153"/>
    </location>
</feature>